<feature type="compositionally biased region" description="Pro residues" evidence="1">
    <location>
        <begin position="131"/>
        <end position="142"/>
    </location>
</feature>
<feature type="region of interest" description="Disordered" evidence="1">
    <location>
        <begin position="100"/>
        <end position="151"/>
    </location>
</feature>
<proteinExistence type="predicted"/>
<name>A0A0G4E9F1_VITBC</name>
<gene>
    <name evidence="2" type="ORF">Vbra_10959</name>
</gene>
<feature type="compositionally biased region" description="Low complexity" evidence="1">
    <location>
        <begin position="1006"/>
        <end position="1017"/>
    </location>
</feature>
<evidence type="ECO:0000313" key="3">
    <source>
        <dbReference type="Proteomes" id="UP000041254"/>
    </source>
</evidence>
<evidence type="ECO:0000256" key="1">
    <source>
        <dbReference type="SAM" id="MobiDB-lite"/>
    </source>
</evidence>
<evidence type="ECO:0000313" key="2">
    <source>
        <dbReference type="EMBL" id="CEL92221.1"/>
    </source>
</evidence>
<keyword evidence="3" id="KW-1185">Reference proteome</keyword>
<feature type="compositionally biased region" description="Polar residues" evidence="1">
    <location>
        <begin position="705"/>
        <end position="716"/>
    </location>
</feature>
<dbReference type="EMBL" id="CDMY01000055">
    <property type="protein sequence ID" value="CEL92221.1"/>
    <property type="molecule type" value="Genomic_DNA"/>
</dbReference>
<feature type="region of interest" description="Disordered" evidence="1">
    <location>
        <begin position="1197"/>
        <end position="1222"/>
    </location>
</feature>
<feature type="region of interest" description="Disordered" evidence="1">
    <location>
        <begin position="1084"/>
        <end position="1121"/>
    </location>
</feature>
<feature type="compositionally biased region" description="Basic and acidic residues" evidence="1">
    <location>
        <begin position="229"/>
        <end position="239"/>
    </location>
</feature>
<dbReference type="VEuPathDB" id="CryptoDB:Vbra_10959"/>
<accession>A0A0G4E9F1</accession>
<feature type="compositionally biased region" description="Low complexity" evidence="1">
    <location>
        <begin position="267"/>
        <end position="286"/>
    </location>
</feature>
<protein>
    <submittedName>
        <fullName evidence="2">Uncharacterized protein</fullName>
    </submittedName>
</protein>
<dbReference type="InParanoid" id="A0A0G4E9F1"/>
<dbReference type="Proteomes" id="UP000041254">
    <property type="component" value="Unassembled WGS sequence"/>
</dbReference>
<reference evidence="2 3" key="1">
    <citation type="submission" date="2014-11" db="EMBL/GenBank/DDBJ databases">
        <authorList>
            <person name="Zhu J."/>
            <person name="Qi W."/>
            <person name="Song R."/>
        </authorList>
    </citation>
    <scope>NUCLEOTIDE SEQUENCE [LARGE SCALE GENOMIC DNA]</scope>
</reference>
<feature type="region of interest" description="Disordered" evidence="1">
    <location>
        <begin position="202"/>
        <end position="321"/>
    </location>
</feature>
<sequence length="1492" mass="165067">MTMNPMRPLQEENTTVGRYPFTHRVENVGMKTPFKASRLGGKADETDDRLFDNAGLSMFSDERTLPDEPPQSSYQEWRGAVESLLSFESYLAELERMHPQPAATDLTTTVLREEASTKAKKRRRQPSPAASSPPPSPSPGHPPSRKCDGCRPMTELMQRQDLSRPNMSHRFSLSLREPTDLRGIGPSCPGTAASAKVKPIELGQQRRPASTTIHLGEGPAPLPVSEAAMTEKHGERQESPSRTAPARPRRPSPKQKAQLAIVETSERAVSPASRTASSSTRLPTTAGATQQRGWREAEKEVEQTQEDTTTEKPAQEPECGVGEEDARYLIASLYNMLRSEKLPPPKTFYDSFLRGAGLREDEVEDTEEAGEAVKCEKSVESVDTLLRKDWLVDDIDEAWRCCEASDGMLSEFRRILEVYEGQMLELQRHLVSSLPSHAPCVQHLRIFVMDYWEELLRALNKYRDTQHKALHAMTRRARDAHKVMSEQLNINLRLQTKCSDLQQTIRRIDLSRARYNLLYEDHLEEEDADRSEASPLHKDDISPVRSEVSQLKIDLGRTAEVERDTSVAVTELDLSPKRRYRERHISIETQTEESALLEDFLSRNEFLAVRPVSAAVHAPATPAVLSLPTTVYRDPSLLPPLGDFHSFLVGSRCGEAPDTAFTSAWTLFPLRPLSLVLETVLHIFAYYDGILRSYHKPTSSVVQLSRVPSSKPSSPTGRKGRPVLTVVPSQVSTPEQPTTPRDDEQAPSLYDNVPQNRLPSLAHVTFCYFLHQFQVVPFAKVELFSFLRSLHYFFPGGDDAYTKGGGREHESCSAYLDGEYEQRALPEDDVGATELSSVGVLFGRIVGIFSDENPFFRRDLGVYVSQALRELFCALPGDTGSSPSFVGAISRGTETRLSEKAPLHPPTLALPLDRLRGLLPRLCDPTTHPNQYTSLIEFVDSHVVHSTVDPHRSPTHALNKEAAVASQLNPLSLPNPLANLSLIQRHNIRMSAKAMAGGEADSECGSPTSPTSPFSPTSPSLRWNGYVRLGDMVRHLVLAWQTARAAEDVLLLRTFKTHCTTGLSGCVVSPKDFIQAMKEQRIVDDGHTQPLSPRSSLKRRISSKRMTAEGGSPYTPQAGGHDGPLTYGVLSVFAEALEHSGVPSSIDSETFVNLLRDAMKASQAPEQTGAPLLLSAPQPAFTKRRSSIGSTVSMADWQRRQSGRRGSIFPGASRDGSRERGKAAKAAVDETEVFTNTAFQRDLLSWAATDLDLWIASECPNTPRSSAGASSESLIPVARKLIEDIQRELHKAASSPRISFRAAGKMFAVSASLHKQSGRRTSVTSRVPMHLSTKQPGDDYDETDEAVVKRCWTRLHKSAKYFVAWRGIVHQQQPPHESRVEGSPLILTDEERAEAIRFQESTAAGLRARSDAYEVCHMFAKQLAKLAVSHRGAGSIIREAATDAGRGHRQLSPAPLTDRASAIRDTVKVLVQQVDSLLQPEAQAEVGEKAEE</sequence>
<feature type="region of interest" description="Disordered" evidence="1">
    <location>
        <begin position="705"/>
        <end position="752"/>
    </location>
</feature>
<feature type="region of interest" description="Disordered" evidence="1">
    <location>
        <begin position="994"/>
        <end position="1017"/>
    </location>
</feature>
<feature type="compositionally biased region" description="Basic and acidic residues" evidence="1">
    <location>
        <begin position="293"/>
        <end position="302"/>
    </location>
</feature>
<organism evidence="2 3">
    <name type="scientific">Vitrella brassicaformis (strain CCMP3155)</name>
    <dbReference type="NCBI Taxonomy" id="1169540"/>
    <lineage>
        <taxon>Eukaryota</taxon>
        <taxon>Sar</taxon>
        <taxon>Alveolata</taxon>
        <taxon>Colpodellida</taxon>
        <taxon>Vitrellaceae</taxon>
        <taxon>Vitrella</taxon>
    </lineage>
</organism>
<feature type="compositionally biased region" description="Polar residues" evidence="1">
    <location>
        <begin position="727"/>
        <end position="739"/>
    </location>
</feature>